<protein>
    <submittedName>
        <fullName evidence="1">HPr kinase</fullName>
    </submittedName>
</protein>
<organism evidence="1 2">
    <name type="scientific">Leptolyngbya boryana NIES-2135</name>
    <dbReference type="NCBI Taxonomy" id="1973484"/>
    <lineage>
        <taxon>Bacteria</taxon>
        <taxon>Bacillati</taxon>
        <taxon>Cyanobacteriota</taxon>
        <taxon>Cyanophyceae</taxon>
        <taxon>Leptolyngbyales</taxon>
        <taxon>Leptolyngbyaceae</taxon>
        <taxon>Leptolyngbya group</taxon>
        <taxon>Leptolyngbya</taxon>
    </lineage>
</organism>
<dbReference type="EMBL" id="AP018203">
    <property type="protein sequence ID" value="BAY56697.1"/>
    <property type="molecule type" value="Genomic_DNA"/>
</dbReference>
<dbReference type="AlphaFoldDB" id="A0A1Z4JJG1"/>
<name>A0A1Z4JJG1_LEPBY</name>
<accession>A0A1Z4JJG1</accession>
<keyword evidence="1" id="KW-0808">Transferase</keyword>
<keyword evidence="1" id="KW-0418">Kinase</keyword>
<dbReference type="InterPro" id="IPR027417">
    <property type="entry name" value="P-loop_NTPase"/>
</dbReference>
<evidence type="ECO:0000313" key="1">
    <source>
        <dbReference type="EMBL" id="BAY56697.1"/>
    </source>
</evidence>
<proteinExistence type="predicted"/>
<keyword evidence="2" id="KW-1185">Reference proteome</keyword>
<evidence type="ECO:0000313" key="2">
    <source>
        <dbReference type="Proteomes" id="UP000217895"/>
    </source>
</evidence>
<reference evidence="1 2" key="1">
    <citation type="submission" date="2017-06" db="EMBL/GenBank/DDBJ databases">
        <title>Genome sequencing of cyanobaciteial culture collection at National Institute for Environmental Studies (NIES).</title>
        <authorList>
            <person name="Hirose Y."/>
            <person name="Shimura Y."/>
            <person name="Fujisawa T."/>
            <person name="Nakamura Y."/>
            <person name="Kawachi M."/>
        </authorList>
    </citation>
    <scope>NUCLEOTIDE SEQUENCE [LARGE SCALE GENOMIC DNA]</scope>
    <source>
        <strain evidence="1 2">NIES-2135</strain>
    </source>
</reference>
<gene>
    <name evidence="1" type="ORF">NIES2135_35330</name>
</gene>
<dbReference type="Gene3D" id="3.40.50.300">
    <property type="entry name" value="P-loop containing nucleotide triphosphate hydrolases"/>
    <property type="match status" value="1"/>
</dbReference>
<sequence length="353" mass="39543">MLNSDRLYCYSVYGCQFVTQRSLPGLPILPARTALQDPIRVNLLGTATADYAFVQPSYWQASDTSDQQEGLYLWQTQRPDGIYSRLRSYEGGDRLDFVINPTGTEVWGFWSHEDLFQDAVSMLLGAVLGHVLRLRNVICLHASVVEIADRAIALVGESGAGKSTTAAAFALRGYSVLSDDIAALTWMNQQFWVQPGYPALRLWSPSLDALQVSTSKLRRVANRWDKRLLDLSTQMENDTNPSIATQSKPQSFTAHPLPLSAVYVLTERDPQLTQVRIDPLTPIAALHQLLTHAYGRSILSRSGQQAELQHLTRIAQTLPIRKLYRPDDLYQLDHLCAAITHDLEQSRSLCNPH</sequence>
<dbReference type="GO" id="GO:0016301">
    <property type="term" value="F:kinase activity"/>
    <property type="evidence" value="ECO:0007669"/>
    <property type="project" value="UniProtKB-KW"/>
</dbReference>
<dbReference type="Proteomes" id="UP000217895">
    <property type="component" value="Chromosome"/>
</dbReference>
<dbReference type="SUPFAM" id="SSF53795">
    <property type="entry name" value="PEP carboxykinase-like"/>
    <property type="match status" value="1"/>
</dbReference>